<evidence type="ECO:0000256" key="1">
    <source>
        <dbReference type="ARBA" id="ARBA00022801"/>
    </source>
</evidence>
<keyword evidence="1" id="KW-0378">Hydrolase</keyword>
<dbReference type="InterPro" id="IPR029058">
    <property type="entry name" value="AB_hydrolase_fold"/>
</dbReference>
<dbReference type="Proteomes" id="UP000184255">
    <property type="component" value="Unassembled WGS sequence"/>
</dbReference>
<reference evidence="3" key="1">
    <citation type="journal article" date="2016" name="Genome Biol. Evol.">
        <title>Comparative 'omics' of the Fusarium fujikuroi species complex highlights differences in genetic potential and metabolite synthesis.</title>
        <authorList>
            <person name="Niehaus E.-M."/>
            <person name="Muensterkoetter M."/>
            <person name="Proctor R.H."/>
            <person name="Brown D.W."/>
            <person name="Sharon A."/>
            <person name="Idan Y."/>
            <person name="Oren-Young L."/>
            <person name="Sieber C.M."/>
            <person name="Novak O."/>
            <person name="Pencik A."/>
            <person name="Tarkowska D."/>
            <person name="Hromadova K."/>
            <person name="Freeman S."/>
            <person name="Maymon M."/>
            <person name="Elazar M."/>
            <person name="Youssef S.A."/>
            <person name="El-Shabrawy E.S.M."/>
            <person name="Shalaby A.B.A."/>
            <person name="Houterman P."/>
            <person name="Brock N.L."/>
            <person name="Burkhardt I."/>
            <person name="Tsavkelova E.A."/>
            <person name="Dickschat J.S."/>
            <person name="Galuszka P."/>
            <person name="Gueldener U."/>
            <person name="Tudzynski B."/>
        </authorList>
    </citation>
    <scope>NUCLEOTIDE SEQUENCE [LARGE SCALE GENOMIC DNA]</scope>
    <source>
        <strain evidence="3">MRC7560</strain>
    </source>
</reference>
<sequence>MDEWILGEKFNIVYPHHGSIQSLWEKKFRRTLKCEKSIYPFHDGAYEDFLPIFDSLIQRGVKDCYSESYTEAFLSTAENLSSEAELAEERGDSETAVRLGLRSACVFRICRFPHLGPQDGGLKRYAFERQKEIYLRTGALMKCPIDAKFVPFSHRLDHEGLEIPVLQRLPLGRGNKPHPVILIMTGLDGYRTDNTALTDRLMQKGWAVVLCEIPGTADCPADPKDASSPDRLWSSVIEWIKEQACFDPDRIVAWGLSAGGFYAARIAFTHAGQLLGAVAQGAGTHYFLSPEWLSRADGHEYPCGVTEALALKYGFDSVEELVSQGQKKFSVVLSGISKLPSCRLLLINGEDDGLCPIEDSMELADQASGRELIIVKNRMHMGNPDAQPQVIKWLTELLD</sequence>
<dbReference type="SUPFAM" id="SSF53474">
    <property type="entry name" value="alpha/beta-Hydrolases"/>
    <property type="match status" value="1"/>
</dbReference>
<dbReference type="VEuPathDB" id="FungiDB:FMAN_03776"/>
<protein>
    <submittedName>
        <fullName evidence="2">Related to conidial pigment biosynthesis protein Ayg1</fullName>
    </submittedName>
</protein>
<organism evidence="2 3">
    <name type="scientific">Fusarium mangiferae</name>
    <name type="common">Mango malformation disease fungus</name>
    <dbReference type="NCBI Taxonomy" id="192010"/>
    <lineage>
        <taxon>Eukaryota</taxon>
        <taxon>Fungi</taxon>
        <taxon>Dikarya</taxon>
        <taxon>Ascomycota</taxon>
        <taxon>Pezizomycotina</taxon>
        <taxon>Sordariomycetes</taxon>
        <taxon>Hypocreomycetidae</taxon>
        <taxon>Hypocreales</taxon>
        <taxon>Nectriaceae</taxon>
        <taxon>Fusarium</taxon>
        <taxon>Fusarium fujikuroi species complex</taxon>
    </lineage>
</organism>
<name>A0A1L7UE74_FUSMA</name>
<dbReference type="PANTHER" id="PTHR22946">
    <property type="entry name" value="DIENELACTONE HYDROLASE DOMAIN-CONTAINING PROTEIN-RELATED"/>
    <property type="match status" value="1"/>
</dbReference>
<dbReference type="EMBL" id="FCQH01000017">
    <property type="protein sequence ID" value="CVL06285.1"/>
    <property type="molecule type" value="Genomic_DNA"/>
</dbReference>
<comment type="caution">
    <text evidence="2">The sequence shown here is derived from an EMBL/GenBank/DDBJ whole genome shotgun (WGS) entry which is preliminary data.</text>
</comment>
<evidence type="ECO:0000313" key="2">
    <source>
        <dbReference type="EMBL" id="CVL06285.1"/>
    </source>
</evidence>
<gene>
    <name evidence="2" type="ORF">FMAN_03776</name>
</gene>
<evidence type="ECO:0000313" key="3">
    <source>
        <dbReference type="Proteomes" id="UP000184255"/>
    </source>
</evidence>
<dbReference type="RefSeq" id="XP_041689819.1">
    <property type="nucleotide sequence ID" value="XM_041824327.1"/>
</dbReference>
<proteinExistence type="predicted"/>
<dbReference type="AlphaFoldDB" id="A0A1L7UE74"/>
<dbReference type="InterPro" id="IPR010520">
    <property type="entry name" value="FrsA-like"/>
</dbReference>
<dbReference type="PANTHER" id="PTHR22946:SF12">
    <property type="entry name" value="CONIDIAL PIGMENT BIOSYNTHESIS PROTEIN AYG1 (AFU_ORTHOLOGUE AFUA_2G17550)"/>
    <property type="match status" value="1"/>
</dbReference>
<dbReference type="Gene3D" id="3.40.50.1820">
    <property type="entry name" value="alpha/beta hydrolase"/>
    <property type="match status" value="1"/>
</dbReference>
<dbReference type="Pfam" id="PF06500">
    <property type="entry name" value="FrsA-like"/>
    <property type="match status" value="1"/>
</dbReference>
<dbReference type="GeneID" id="65083047"/>
<dbReference type="InterPro" id="IPR050261">
    <property type="entry name" value="FrsA_esterase"/>
</dbReference>
<accession>A0A1L7UE74</accession>
<keyword evidence="3" id="KW-1185">Reference proteome</keyword>
<dbReference type="GO" id="GO:0016787">
    <property type="term" value="F:hydrolase activity"/>
    <property type="evidence" value="ECO:0007669"/>
    <property type="project" value="UniProtKB-KW"/>
</dbReference>